<accession>A0A914KQV2</accession>
<proteinExistence type="predicted"/>
<evidence type="ECO:0000313" key="9">
    <source>
        <dbReference type="WBParaSite" id="Minc3s00080g03866"/>
    </source>
</evidence>
<dbReference type="GO" id="GO:0004674">
    <property type="term" value="F:protein serine/threonine kinase activity"/>
    <property type="evidence" value="ECO:0007669"/>
    <property type="project" value="UniProtKB-KW"/>
</dbReference>
<dbReference type="PROSITE" id="PS00108">
    <property type="entry name" value="PROTEIN_KINASE_ST"/>
    <property type="match status" value="1"/>
</dbReference>
<keyword evidence="5" id="KW-0175">Coiled coil</keyword>
<sequence length="1122" mass="129057">MRSFVKERPLPKQKMAIFGMFKNLLLGQQSNNQSTNHKLPSIILKDVNPMDHWKVLGEIAEGAFGKIEKVCSLSNSHLIAASKAISPQEGENLEDFLVEIEILSLAKEHENIVGLHACYFFEEKLYMILEYCAGGAIDSIMAELDKPLTEPQIAYVTHGVVKALEFLHSQAVIHRDLKAGNILLSADGIVKLADFGVSAIMKNHQKRDSFIGTPYWMAPEVIICETFKDQPYDFRADIWSLGITLIEMAQIEPPNHNMNPMRVVIKIQKSEPPTLAHPQRWTSTFSEFLRKCLVKNPDERWNAQQLLNHSFIRTATDRRPIIKLLCEKNAYVLEEIIEVVGANNIEIDSIADSEERETCSDIDSISTINNANNNPLRTSIENIPNFRHAPFEPTTSTVVIDPNKDNNNKNNEQSQQQQFVIVSKKNYEAPQPPPEPPALLPWGTTPDDDAINARSHSTLSPSGQEAIQILDDLCDVLDNDGDEDVVSSNTASFQSEPVILGEHSMPSLLHSSSVDNQKTLIHLSNEQINAEPTTIHLACDDLPPPEPPVDYDVEDNIIREKLQKETSKVTPERITKTEDKRKRSGSVNAENISGATNGGGFLNQRHSHPVADSLLQKQNVRSSPPLPAKEQSIIHPSIPSTTSNLIEKTNQINRPQQHKERQPSVHVPMRKSPHRATVTKRTRTYVVDGVEVTSTTMHVLGEKQDLELRKKELRDLKRIQREEARQQQELNARAEQIREQQERKFAFEMQAIQKSYENEVEAISKAQKKKMEEQEKQQEEEMRNLAKRIRIDQERDLRLFRDRMRQQEKILKQEVGMLPKSQRKPVMKQRQESFEKYQIDKEAEFINQLERNKENFLQKAQDRHRERLCLLERQFLEQKHQLERGLETAQWELEEAQLAEKHALLTQQFRDVFHLQRTHMLARHAKEGEHVRRINQANEENMLRALTIDRKALPKVLRNESKTRTMMFRKSLEVDLPGESSETWTAKIKIFEEKEKQRIRLKMDEYDLKCKRKLAQLVENNQNVLRELEEIHNEKRNMLLDNERAKLAEYEKEYQQVLSEWKSNLSSRKAALEAKFSEELATQERFYSSEMTVNSGVSSSSSSSSCAQARSSYNVFGLDQHL</sequence>
<dbReference type="Pfam" id="PF12474">
    <property type="entry name" value="PKK"/>
    <property type="match status" value="2"/>
</dbReference>
<keyword evidence="1" id="KW-0723">Serine/threonine-protein kinase</keyword>
<evidence type="ECO:0000256" key="1">
    <source>
        <dbReference type="ARBA" id="ARBA00022527"/>
    </source>
</evidence>
<protein>
    <submittedName>
        <fullName evidence="9">Protein kinase domain-containing protein</fullName>
    </submittedName>
</protein>
<name>A0A914KQV2_MELIC</name>
<evidence type="ECO:0000256" key="5">
    <source>
        <dbReference type="SAM" id="Coils"/>
    </source>
</evidence>
<dbReference type="Proteomes" id="UP000887563">
    <property type="component" value="Unplaced"/>
</dbReference>
<feature type="coiled-coil region" evidence="5">
    <location>
        <begin position="1011"/>
        <end position="1060"/>
    </location>
</feature>
<dbReference type="FunFam" id="1.10.510.10:FF:001298">
    <property type="entry name" value="STE20-like kinase"/>
    <property type="match status" value="1"/>
</dbReference>
<dbReference type="InterPro" id="IPR011009">
    <property type="entry name" value="Kinase-like_dom_sf"/>
</dbReference>
<feature type="region of interest" description="Disordered" evidence="6">
    <location>
        <begin position="565"/>
        <end position="606"/>
    </location>
</feature>
<dbReference type="InterPro" id="IPR051585">
    <property type="entry name" value="STE20_Ser/Thr_Kinases"/>
</dbReference>
<dbReference type="PANTHER" id="PTHR46538:SF3">
    <property type="entry name" value="PROTEIN KINASE DOMAIN-CONTAINING PROTEIN"/>
    <property type="match status" value="1"/>
</dbReference>
<dbReference type="InterPro" id="IPR000719">
    <property type="entry name" value="Prot_kinase_dom"/>
</dbReference>
<evidence type="ECO:0000259" key="7">
    <source>
        <dbReference type="PROSITE" id="PS50011"/>
    </source>
</evidence>
<keyword evidence="2" id="KW-0597">Phosphoprotein</keyword>
<evidence type="ECO:0000256" key="4">
    <source>
        <dbReference type="ARBA" id="ARBA00022777"/>
    </source>
</evidence>
<dbReference type="SMART" id="SM00220">
    <property type="entry name" value="S_TKc"/>
    <property type="match status" value="1"/>
</dbReference>
<dbReference type="PROSITE" id="PS50011">
    <property type="entry name" value="PROTEIN_KINASE_DOM"/>
    <property type="match status" value="1"/>
</dbReference>
<evidence type="ECO:0000256" key="6">
    <source>
        <dbReference type="SAM" id="MobiDB-lite"/>
    </source>
</evidence>
<feature type="compositionally biased region" description="Basic and acidic residues" evidence="6">
    <location>
        <begin position="565"/>
        <end position="581"/>
    </location>
</feature>
<feature type="compositionally biased region" description="Low complexity" evidence="6">
    <location>
        <begin position="633"/>
        <end position="643"/>
    </location>
</feature>
<keyword evidence="8" id="KW-1185">Reference proteome</keyword>
<dbReference type="Gene3D" id="1.10.510.10">
    <property type="entry name" value="Transferase(Phosphotransferase) domain 1"/>
    <property type="match status" value="1"/>
</dbReference>
<feature type="coiled-coil region" evidence="5">
    <location>
        <begin position="839"/>
        <end position="899"/>
    </location>
</feature>
<feature type="compositionally biased region" description="Polar residues" evidence="6">
    <location>
        <begin position="644"/>
        <end position="655"/>
    </location>
</feature>
<feature type="region of interest" description="Disordered" evidence="6">
    <location>
        <begin position="620"/>
        <end position="677"/>
    </location>
</feature>
<feature type="compositionally biased region" description="Polar residues" evidence="6">
    <location>
        <begin position="585"/>
        <end position="595"/>
    </location>
</feature>
<evidence type="ECO:0000256" key="3">
    <source>
        <dbReference type="ARBA" id="ARBA00022679"/>
    </source>
</evidence>
<feature type="coiled-coil region" evidence="5">
    <location>
        <begin position="703"/>
        <end position="795"/>
    </location>
</feature>
<dbReference type="Pfam" id="PF00069">
    <property type="entry name" value="Pkinase"/>
    <property type="match status" value="1"/>
</dbReference>
<keyword evidence="3" id="KW-0808">Transferase</keyword>
<reference evidence="9" key="1">
    <citation type="submission" date="2022-11" db="UniProtKB">
        <authorList>
            <consortium name="WormBaseParasite"/>
        </authorList>
    </citation>
    <scope>IDENTIFICATION</scope>
</reference>
<dbReference type="AlphaFoldDB" id="A0A914KQV2"/>
<evidence type="ECO:0000256" key="2">
    <source>
        <dbReference type="ARBA" id="ARBA00022553"/>
    </source>
</evidence>
<dbReference type="GO" id="GO:0005524">
    <property type="term" value="F:ATP binding"/>
    <property type="evidence" value="ECO:0007669"/>
    <property type="project" value="InterPro"/>
</dbReference>
<feature type="domain" description="Protein kinase" evidence="7">
    <location>
        <begin position="53"/>
        <end position="312"/>
    </location>
</feature>
<dbReference type="WBParaSite" id="Minc3s00080g03866">
    <property type="protein sequence ID" value="Minc3s00080g03866"/>
    <property type="gene ID" value="Minc3s00080g03866"/>
</dbReference>
<organism evidence="8 9">
    <name type="scientific">Meloidogyne incognita</name>
    <name type="common">Southern root-knot nematode worm</name>
    <name type="synonym">Oxyuris incognita</name>
    <dbReference type="NCBI Taxonomy" id="6306"/>
    <lineage>
        <taxon>Eukaryota</taxon>
        <taxon>Metazoa</taxon>
        <taxon>Ecdysozoa</taxon>
        <taxon>Nematoda</taxon>
        <taxon>Chromadorea</taxon>
        <taxon>Rhabditida</taxon>
        <taxon>Tylenchina</taxon>
        <taxon>Tylenchomorpha</taxon>
        <taxon>Tylenchoidea</taxon>
        <taxon>Meloidogynidae</taxon>
        <taxon>Meloidogyninae</taxon>
        <taxon>Meloidogyne</taxon>
        <taxon>Meloidogyne incognita group</taxon>
    </lineage>
</organism>
<dbReference type="SUPFAM" id="SSF56112">
    <property type="entry name" value="Protein kinase-like (PK-like)"/>
    <property type="match status" value="1"/>
</dbReference>
<dbReference type="InterPro" id="IPR008271">
    <property type="entry name" value="Ser/Thr_kinase_AS"/>
</dbReference>
<feature type="compositionally biased region" description="Basic residues" evidence="6">
    <location>
        <begin position="668"/>
        <end position="677"/>
    </location>
</feature>
<feature type="region of interest" description="Disordered" evidence="6">
    <location>
        <begin position="393"/>
        <end position="415"/>
    </location>
</feature>
<evidence type="ECO:0000313" key="8">
    <source>
        <dbReference type="Proteomes" id="UP000887563"/>
    </source>
</evidence>
<dbReference type="InterPro" id="IPR022165">
    <property type="entry name" value="PKK"/>
</dbReference>
<keyword evidence="4" id="KW-0418">Kinase</keyword>
<dbReference type="PANTHER" id="PTHR46538">
    <property type="entry name" value="PROTEIN KINASE DOMAIN-CONTAINING PROTEIN"/>
    <property type="match status" value="1"/>
</dbReference>